<feature type="compositionally biased region" description="Polar residues" evidence="1">
    <location>
        <begin position="190"/>
        <end position="200"/>
    </location>
</feature>
<feature type="region of interest" description="Disordered" evidence="1">
    <location>
        <begin position="251"/>
        <end position="271"/>
    </location>
</feature>
<feature type="region of interest" description="Disordered" evidence="1">
    <location>
        <begin position="1"/>
        <end position="67"/>
    </location>
</feature>
<protein>
    <submittedName>
        <fullName evidence="2">Uncharacterized protein troap</fullName>
    </submittedName>
</protein>
<feature type="region of interest" description="Disordered" evidence="1">
    <location>
        <begin position="81"/>
        <end position="151"/>
    </location>
</feature>
<reference evidence="2" key="1">
    <citation type="submission" date="2023-08" db="EMBL/GenBank/DDBJ databases">
        <authorList>
            <person name="Alioto T."/>
            <person name="Alioto T."/>
            <person name="Gomez Garrido J."/>
        </authorList>
    </citation>
    <scope>NUCLEOTIDE SEQUENCE</scope>
</reference>
<feature type="compositionally biased region" description="Basic and acidic residues" evidence="1">
    <location>
        <begin position="489"/>
        <end position="521"/>
    </location>
</feature>
<organism evidence="2 3">
    <name type="scientific">Xyrichtys novacula</name>
    <name type="common">Pearly razorfish</name>
    <name type="synonym">Hemipteronotus novacula</name>
    <dbReference type="NCBI Taxonomy" id="13765"/>
    <lineage>
        <taxon>Eukaryota</taxon>
        <taxon>Metazoa</taxon>
        <taxon>Chordata</taxon>
        <taxon>Craniata</taxon>
        <taxon>Vertebrata</taxon>
        <taxon>Euteleostomi</taxon>
        <taxon>Actinopterygii</taxon>
        <taxon>Neopterygii</taxon>
        <taxon>Teleostei</taxon>
        <taxon>Neoteleostei</taxon>
        <taxon>Acanthomorphata</taxon>
        <taxon>Eupercaria</taxon>
        <taxon>Labriformes</taxon>
        <taxon>Labridae</taxon>
        <taxon>Xyrichtys</taxon>
    </lineage>
</organism>
<feature type="compositionally biased region" description="Polar residues" evidence="1">
    <location>
        <begin position="36"/>
        <end position="54"/>
    </location>
</feature>
<dbReference type="AlphaFoldDB" id="A0AAV1HHL9"/>
<feature type="compositionally biased region" description="Polar residues" evidence="1">
    <location>
        <begin position="115"/>
        <end position="150"/>
    </location>
</feature>
<feature type="region of interest" description="Disordered" evidence="1">
    <location>
        <begin position="411"/>
        <end position="451"/>
    </location>
</feature>
<accession>A0AAV1HHL9</accession>
<feature type="region of interest" description="Disordered" evidence="1">
    <location>
        <begin position="173"/>
        <end position="200"/>
    </location>
</feature>
<feature type="compositionally biased region" description="Polar residues" evidence="1">
    <location>
        <begin position="81"/>
        <end position="90"/>
    </location>
</feature>
<dbReference type="Proteomes" id="UP001178508">
    <property type="component" value="Chromosome 22"/>
</dbReference>
<proteinExistence type="predicted"/>
<name>A0AAV1HHL9_XYRNO</name>
<evidence type="ECO:0000313" key="3">
    <source>
        <dbReference type="Proteomes" id="UP001178508"/>
    </source>
</evidence>
<gene>
    <name evidence="2" type="ORF">XNOV1_A016661</name>
</gene>
<dbReference type="EMBL" id="OY660885">
    <property type="protein sequence ID" value="CAJ1085303.1"/>
    <property type="molecule type" value="Genomic_DNA"/>
</dbReference>
<feature type="region of interest" description="Disordered" evidence="1">
    <location>
        <begin position="468"/>
        <end position="525"/>
    </location>
</feature>
<keyword evidence="3" id="KW-1185">Reference proteome</keyword>
<evidence type="ECO:0000313" key="2">
    <source>
        <dbReference type="EMBL" id="CAJ1085303.1"/>
    </source>
</evidence>
<sequence length="695" mass="76299">MDPSVLRLQSQNKVRSDCLRMKNENNKMPAQPKPSKAQSVPHFSNHNIENQDPENPQMGRKAPVRSGVSRLPVLAKSLHLQTPSDFSQSHSKWEEKPLAGKAKKKKPCTRPIPFNFSQPKSSRVASENQQPPTLSQTRTGTHTVKPNNDARNVPLKAQNISSKPIKHSATLNSIVDSSNGTGKPYGKATENASELSGESVPSITFKTSSTLSRPLSAVSNNALHQNHDSTSSAQSILNTEACLKNMNQLSLKDPTKSSQASQNMPLTTQGNFSKSSAEKVENFQPDHAALLSILRNEGISATGLGSATPKSQPYNYVPQRVSVMKSRQKPGVSSASVKSLQFSPDPAALQSILQNEGVKAVGATPRNPVRPSGRGTSVYTAQRVPVKKNHNEANGGPAVALKETPLKKWTPQRVRDTKHQPMSAVKWHLSKHQSPYGSTPGPRSLKTSLQPHQEEVVQRLFYGKEDQPCTNVAEDDPETQEEQLSVKIKTGDSDLKNKPLCEEKIDTSRPSEDKEDNEQKQQELGVLGRQPFFQAPQRESVIFFSTGKKLLRAPRFEKQEDSVLQEQHGLVSSAQSNKLPAHEEKPFVSAPSHQNFPAVQSLHRDLILQKACSKSPAVALLRNRLPQLEELRLDEEVATYTSVAIQAAPGSLSPRPRCGNPVASFLHFEELSRFVPICCSPSDSTSPQSSPLYER</sequence>
<evidence type="ECO:0000256" key="1">
    <source>
        <dbReference type="SAM" id="MobiDB-lite"/>
    </source>
</evidence>
<feature type="compositionally biased region" description="Basic and acidic residues" evidence="1">
    <location>
        <begin position="14"/>
        <end position="25"/>
    </location>
</feature>